<dbReference type="InterPro" id="IPR013121">
    <property type="entry name" value="Fe_red_NAD-bd_6"/>
</dbReference>
<keyword evidence="11 15" id="KW-0472">Membrane</keyword>
<dbReference type="EC" id="1.16.1.9" evidence="3"/>
<dbReference type="OrthoDB" id="4494341at2759"/>
<evidence type="ECO:0000256" key="10">
    <source>
        <dbReference type="ARBA" id="ARBA00023065"/>
    </source>
</evidence>
<name>A0A165J240_EXIGL</name>
<evidence type="ECO:0000256" key="11">
    <source>
        <dbReference type="ARBA" id="ARBA00023136"/>
    </source>
</evidence>
<feature type="transmembrane region" description="Helical" evidence="15">
    <location>
        <begin position="218"/>
        <end position="237"/>
    </location>
</feature>
<gene>
    <name evidence="17" type="ORF">EXIGLDRAFT_673197</name>
</gene>
<dbReference type="EMBL" id="KV425976">
    <property type="protein sequence ID" value="KZV94215.1"/>
    <property type="molecule type" value="Genomic_DNA"/>
</dbReference>
<dbReference type="InterPro" id="IPR013112">
    <property type="entry name" value="FAD-bd_8"/>
</dbReference>
<feature type="transmembrane region" description="Helical" evidence="15">
    <location>
        <begin position="40"/>
        <end position="65"/>
    </location>
</feature>
<dbReference type="Proteomes" id="UP000077266">
    <property type="component" value="Unassembled WGS sequence"/>
</dbReference>
<dbReference type="GO" id="GO:0006879">
    <property type="term" value="P:intracellular iron ion homeostasis"/>
    <property type="evidence" value="ECO:0007669"/>
    <property type="project" value="TreeGrafter"/>
</dbReference>
<feature type="transmembrane region" description="Helical" evidence="15">
    <location>
        <begin position="249"/>
        <end position="269"/>
    </location>
</feature>
<accession>A0A165J240</accession>
<dbReference type="SUPFAM" id="SSF52343">
    <property type="entry name" value="Ferredoxin reductase-like, C-terminal NADP-linked domain"/>
    <property type="match status" value="1"/>
</dbReference>
<feature type="transmembrane region" description="Helical" evidence="15">
    <location>
        <begin position="122"/>
        <end position="142"/>
    </location>
</feature>
<keyword evidence="12" id="KW-0325">Glycoprotein</keyword>
<dbReference type="SFLD" id="SFLDS00052">
    <property type="entry name" value="Ferric_Reductase_Domain"/>
    <property type="match status" value="1"/>
</dbReference>
<dbReference type="InterPro" id="IPR017927">
    <property type="entry name" value="FAD-bd_FR_type"/>
</dbReference>
<dbReference type="Gene3D" id="3.40.50.80">
    <property type="entry name" value="Nucleotide-binding domain of ferredoxin-NADP reductase (FNR) module"/>
    <property type="match status" value="1"/>
</dbReference>
<dbReference type="InParanoid" id="A0A165J240"/>
<protein>
    <recommendedName>
        <fullName evidence="3">ferric-chelate reductase (NADPH)</fullName>
        <ecNumber evidence="3">1.16.1.9</ecNumber>
    </recommendedName>
</protein>
<keyword evidence="7" id="KW-0249">Electron transport</keyword>
<dbReference type="PANTHER" id="PTHR32361">
    <property type="entry name" value="FERRIC/CUPRIC REDUCTASE TRANSMEMBRANE COMPONENT"/>
    <property type="match status" value="1"/>
</dbReference>
<keyword evidence="5" id="KW-1003">Cell membrane</keyword>
<feature type="domain" description="FAD-binding FR-type" evidence="16">
    <location>
        <begin position="304"/>
        <end position="420"/>
    </location>
</feature>
<keyword evidence="10" id="KW-0406">Ion transport</keyword>
<dbReference type="InterPro" id="IPR017938">
    <property type="entry name" value="Riboflavin_synthase-like_b-brl"/>
</dbReference>
<dbReference type="InterPro" id="IPR039261">
    <property type="entry name" value="FNR_nucleotide-bd"/>
</dbReference>
<dbReference type="InterPro" id="IPR013130">
    <property type="entry name" value="Fe3_Rdtase_TM_dom"/>
</dbReference>
<evidence type="ECO:0000256" key="9">
    <source>
        <dbReference type="ARBA" id="ARBA00023002"/>
    </source>
</evidence>
<comment type="similarity">
    <text evidence="2">Belongs to the ferric reductase (FRE) family.</text>
</comment>
<keyword evidence="9" id="KW-0560">Oxidoreductase</keyword>
<evidence type="ECO:0000259" key="16">
    <source>
        <dbReference type="PROSITE" id="PS51384"/>
    </source>
</evidence>
<evidence type="ECO:0000256" key="6">
    <source>
        <dbReference type="ARBA" id="ARBA00022692"/>
    </source>
</evidence>
<dbReference type="FunCoup" id="A0A165J240">
    <property type="interactions" value="233"/>
</dbReference>
<feature type="compositionally biased region" description="Polar residues" evidence="14">
    <location>
        <begin position="1"/>
        <end position="11"/>
    </location>
</feature>
<dbReference type="Pfam" id="PF08022">
    <property type="entry name" value="FAD_binding_8"/>
    <property type="match status" value="1"/>
</dbReference>
<keyword evidence="4" id="KW-0813">Transport</keyword>
<keyword evidence="6 15" id="KW-0812">Transmembrane</keyword>
<evidence type="ECO:0000313" key="18">
    <source>
        <dbReference type="Proteomes" id="UP000077266"/>
    </source>
</evidence>
<organism evidence="17 18">
    <name type="scientific">Exidia glandulosa HHB12029</name>
    <dbReference type="NCBI Taxonomy" id="1314781"/>
    <lineage>
        <taxon>Eukaryota</taxon>
        <taxon>Fungi</taxon>
        <taxon>Dikarya</taxon>
        <taxon>Basidiomycota</taxon>
        <taxon>Agaricomycotina</taxon>
        <taxon>Agaricomycetes</taxon>
        <taxon>Auriculariales</taxon>
        <taxon>Exidiaceae</taxon>
        <taxon>Exidia</taxon>
    </lineage>
</organism>
<evidence type="ECO:0000256" key="7">
    <source>
        <dbReference type="ARBA" id="ARBA00022982"/>
    </source>
</evidence>
<evidence type="ECO:0000256" key="15">
    <source>
        <dbReference type="SAM" id="Phobius"/>
    </source>
</evidence>
<feature type="region of interest" description="Disordered" evidence="14">
    <location>
        <begin position="1"/>
        <end position="24"/>
    </location>
</feature>
<evidence type="ECO:0000256" key="13">
    <source>
        <dbReference type="ARBA" id="ARBA00048483"/>
    </source>
</evidence>
<evidence type="ECO:0000256" key="2">
    <source>
        <dbReference type="ARBA" id="ARBA00006278"/>
    </source>
</evidence>
<dbReference type="STRING" id="1314781.A0A165J240"/>
<feature type="transmembrane region" description="Helical" evidence="15">
    <location>
        <begin position="275"/>
        <end position="292"/>
    </location>
</feature>
<dbReference type="Pfam" id="PF08030">
    <property type="entry name" value="NAD_binding_6"/>
    <property type="match status" value="1"/>
</dbReference>
<dbReference type="GO" id="GO:0006826">
    <property type="term" value="P:iron ion transport"/>
    <property type="evidence" value="ECO:0007669"/>
    <property type="project" value="TreeGrafter"/>
</dbReference>
<dbReference type="PANTHER" id="PTHR32361:SF9">
    <property type="entry name" value="FERRIC REDUCTASE TRANSMEMBRANE COMPONENT 3-RELATED"/>
    <property type="match status" value="1"/>
</dbReference>
<evidence type="ECO:0000313" key="17">
    <source>
        <dbReference type="EMBL" id="KZV94215.1"/>
    </source>
</evidence>
<evidence type="ECO:0000256" key="1">
    <source>
        <dbReference type="ARBA" id="ARBA00004651"/>
    </source>
</evidence>
<evidence type="ECO:0000256" key="3">
    <source>
        <dbReference type="ARBA" id="ARBA00012668"/>
    </source>
</evidence>
<dbReference type="SFLD" id="SFLDG01168">
    <property type="entry name" value="Ferric_reductase_subgroup_(FRE"/>
    <property type="match status" value="1"/>
</dbReference>
<dbReference type="GO" id="GO:0015677">
    <property type="term" value="P:copper ion import"/>
    <property type="evidence" value="ECO:0007669"/>
    <property type="project" value="TreeGrafter"/>
</dbReference>
<keyword evidence="18" id="KW-1185">Reference proteome</keyword>
<dbReference type="InterPro" id="IPR051410">
    <property type="entry name" value="Ferric/Cupric_Reductase"/>
</dbReference>
<dbReference type="GO" id="GO:0052851">
    <property type="term" value="F:ferric-chelate reductase (NADPH) activity"/>
    <property type="evidence" value="ECO:0007669"/>
    <property type="project" value="UniProtKB-EC"/>
</dbReference>
<dbReference type="PROSITE" id="PS51384">
    <property type="entry name" value="FAD_FR"/>
    <property type="match status" value="1"/>
</dbReference>
<dbReference type="AlphaFoldDB" id="A0A165J240"/>
<evidence type="ECO:0000256" key="14">
    <source>
        <dbReference type="SAM" id="MobiDB-lite"/>
    </source>
</evidence>
<evidence type="ECO:0000256" key="12">
    <source>
        <dbReference type="ARBA" id="ARBA00023180"/>
    </source>
</evidence>
<keyword evidence="8 15" id="KW-1133">Transmembrane helix</keyword>
<comment type="catalytic activity">
    <reaction evidence="13">
        <text>2 a Fe(II)-siderophore + NADP(+) + H(+) = 2 a Fe(III)-siderophore + NADPH</text>
        <dbReference type="Rhea" id="RHEA:28795"/>
        <dbReference type="Rhea" id="RHEA-COMP:11342"/>
        <dbReference type="Rhea" id="RHEA-COMP:11344"/>
        <dbReference type="ChEBI" id="CHEBI:15378"/>
        <dbReference type="ChEBI" id="CHEBI:29033"/>
        <dbReference type="ChEBI" id="CHEBI:29034"/>
        <dbReference type="ChEBI" id="CHEBI:57783"/>
        <dbReference type="ChEBI" id="CHEBI:58349"/>
        <dbReference type="EC" id="1.16.1.9"/>
    </reaction>
</comment>
<dbReference type="GO" id="GO:0005886">
    <property type="term" value="C:plasma membrane"/>
    <property type="evidence" value="ECO:0007669"/>
    <property type="project" value="UniProtKB-SubCell"/>
</dbReference>
<evidence type="ECO:0000256" key="4">
    <source>
        <dbReference type="ARBA" id="ARBA00022448"/>
    </source>
</evidence>
<evidence type="ECO:0000256" key="8">
    <source>
        <dbReference type="ARBA" id="ARBA00022989"/>
    </source>
</evidence>
<reference evidence="17 18" key="1">
    <citation type="journal article" date="2016" name="Mol. Biol. Evol.">
        <title>Comparative Genomics of Early-Diverging Mushroom-Forming Fungi Provides Insights into the Origins of Lignocellulose Decay Capabilities.</title>
        <authorList>
            <person name="Nagy L.G."/>
            <person name="Riley R."/>
            <person name="Tritt A."/>
            <person name="Adam C."/>
            <person name="Daum C."/>
            <person name="Floudas D."/>
            <person name="Sun H."/>
            <person name="Yadav J.S."/>
            <person name="Pangilinan J."/>
            <person name="Larsson K.H."/>
            <person name="Matsuura K."/>
            <person name="Barry K."/>
            <person name="Labutti K."/>
            <person name="Kuo R."/>
            <person name="Ohm R.A."/>
            <person name="Bhattacharya S.S."/>
            <person name="Shirouzu T."/>
            <person name="Yoshinaga Y."/>
            <person name="Martin F.M."/>
            <person name="Grigoriev I.V."/>
            <person name="Hibbett D.S."/>
        </authorList>
    </citation>
    <scope>NUCLEOTIDE SEQUENCE [LARGE SCALE GENOMIC DNA]</scope>
    <source>
        <strain evidence="17 18">HHB12029</strain>
    </source>
</reference>
<dbReference type="Pfam" id="PF01794">
    <property type="entry name" value="Ferric_reduct"/>
    <property type="match status" value="1"/>
</dbReference>
<dbReference type="CDD" id="cd06186">
    <property type="entry name" value="NOX_Duox_like_FAD_NADP"/>
    <property type="match status" value="1"/>
</dbReference>
<sequence length="609" mass="66771">MANATTPASSSGGHGAPQTPAQAALKALRDRQNQAFSEDLWYIILSILAFMTLVHITVYGSRLLLKYRALHRALDAPNTVRNEQRLPNPRGPIAVRRLPLAAVNAFRIVFFRWTIPLTKANLADAFFSLGYTALMLTWSFVSSRDANITLWSSRTGAIAISQLALLPVLASKNNIISVLTGIPHEKMVFLHRAAGRNMLLLLWVHAGGKWYTGSRFTALKTTLGGIALLALSATFLLSLKPIRSYVYELFLVTHIVLIAVFMVCGWYHVQNFHETGYWVWAGMILWAFDRLVRFARTIYNARPWSSRGSTEAAIELISEDTIRVTMERPMSWTPGQHAFLTFPGISANPLEAHPFTIATIPDPPSREASKISSSRELSFIIRGRSGFTGKLRRQAQIARSTGRNIVTAYVDGPYGAPPDLSSFSTAILIAGGSGVSYTISMFENLIQQARKGTSTVQRIMFVWSIRDESHISWIYDQLSSALACVPETLSVSVQIFVTRAPSSVNGIPYQGSGLNRSDSDLKDYTYKNFEKTNVYSTPGLRVMSGRPDVYGIIATEVGISYGAVSVDVSGPAPLIASVRAATRASEIAGPGGIARGMPSISLHAEEFCM</sequence>
<evidence type="ECO:0000256" key="5">
    <source>
        <dbReference type="ARBA" id="ARBA00022475"/>
    </source>
</evidence>
<proteinExistence type="inferred from homology"/>
<comment type="subcellular location">
    <subcellularLocation>
        <location evidence="1">Cell membrane</location>
        <topology evidence="1">Multi-pass membrane protein</topology>
    </subcellularLocation>
</comment>
<dbReference type="SUPFAM" id="SSF63380">
    <property type="entry name" value="Riboflavin synthase domain-like"/>
    <property type="match status" value="1"/>
</dbReference>